<evidence type="ECO:0000313" key="1">
    <source>
        <dbReference type="EMBL" id="PNH12002.1"/>
    </source>
</evidence>
<dbReference type="AlphaFoldDB" id="A0A2J8AHK8"/>
<gene>
    <name evidence="1" type="ORF">TSOC_001129</name>
</gene>
<evidence type="ECO:0008006" key="3">
    <source>
        <dbReference type="Google" id="ProtNLM"/>
    </source>
</evidence>
<organism evidence="1 2">
    <name type="scientific">Tetrabaena socialis</name>
    <dbReference type="NCBI Taxonomy" id="47790"/>
    <lineage>
        <taxon>Eukaryota</taxon>
        <taxon>Viridiplantae</taxon>
        <taxon>Chlorophyta</taxon>
        <taxon>core chlorophytes</taxon>
        <taxon>Chlorophyceae</taxon>
        <taxon>CS clade</taxon>
        <taxon>Chlamydomonadales</taxon>
        <taxon>Tetrabaenaceae</taxon>
        <taxon>Tetrabaena</taxon>
    </lineage>
</organism>
<proteinExistence type="predicted"/>
<keyword evidence="2" id="KW-1185">Reference proteome</keyword>
<dbReference type="EMBL" id="PGGS01000017">
    <property type="protein sequence ID" value="PNH12002.1"/>
    <property type="molecule type" value="Genomic_DNA"/>
</dbReference>
<accession>A0A2J8AHK8</accession>
<dbReference type="InterPro" id="IPR011050">
    <property type="entry name" value="Pectin_lyase_fold/virulence"/>
</dbReference>
<dbReference type="SUPFAM" id="SSF51126">
    <property type="entry name" value="Pectin lyase-like"/>
    <property type="match status" value="1"/>
</dbReference>
<dbReference type="Proteomes" id="UP000236333">
    <property type="component" value="Unassembled WGS sequence"/>
</dbReference>
<comment type="caution">
    <text evidence="1">The sequence shown here is derived from an EMBL/GenBank/DDBJ whole genome shotgun (WGS) entry which is preliminary data.</text>
</comment>
<reference evidence="1 2" key="1">
    <citation type="journal article" date="2017" name="Mol. Biol. Evol.">
        <title>The 4-celled Tetrabaena socialis nuclear genome reveals the essential components for genetic control of cell number at the origin of multicellularity in the volvocine lineage.</title>
        <authorList>
            <person name="Featherston J."/>
            <person name="Arakaki Y."/>
            <person name="Hanschen E.R."/>
            <person name="Ferris P.J."/>
            <person name="Michod R.E."/>
            <person name="Olson B.J.S.C."/>
            <person name="Nozaki H."/>
            <person name="Durand P.M."/>
        </authorList>
    </citation>
    <scope>NUCLEOTIDE SEQUENCE [LARGE SCALE GENOMIC DNA]</scope>
    <source>
        <strain evidence="1 2">NIES-571</strain>
    </source>
</reference>
<evidence type="ECO:0000313" key="2">
    <source>
        <dbReference type="Proteomes" id="UP000236333"/>
    </source>
</evidence>
<sequence length="140" mass="14011">MQAYRSLVYAENVSFHSNVAGIQGGGVSLQALFIASKFVANMANSTGGGGLHHTGSAVTLNSSTFVGNTAGSDSFSDSWSNAGGGVFGQACTGPMEMINSTALSNVATGRGGAVVALSCAVSLTGTQLKDNTAQVGVTRW</sequence>
<protein>
    <recommendedName>
        <fullName evidence="3">Right handed beta helix domain-containing protein</fullName>
    </recommendedName>
</protein>
<name>A0A2J8AHK8_9CHLO</name>